<evidence type="ECO:0000313" key="2">
    <source>
        <dbReference type="EMBL" id="SFT69073.1"/>
    </source>
</evidence>
<sequence length="120" mass="13991">MWNVITTERFDAWFNKQTEPLQDEVLAILKILSEYGPHLGRPYVDTVKGSTFLNLKELRIQFAGHPVRAFFAFDPTRQAIVLCAGDKTGKNQKRFYQDMIKLAETELSHHLKKKELTWQP</sequence>
<dbReference type="Proteomes" id="UP000199173">
    <property type="component" value="Unassembled WGS sequence"/>
</dbReference>
<comment type="caution">
    <text evidence="1">The sequence shown here is derived from an EMBL/GenBank/DDBJ whole genome shotgun (WGS) entry which is preliminary data.</text>
</comment>
<evidence type="ECO:0000313" key="3">
    <source>
        <dbReference type="Proteomes" id="UP000198760"/>
    </source>
</evidence>
<organism evidence="1 4">
    <name type="scientific">Kosakonia radicincitans</name>
    <dbReference type="NCBI Taxonomy" id="283686"/>
    <lineage>
        <taxon>Bacteria</taxon>
        <taxon>Pseudomonadati</taxon>
        <taxon>Pseudomonadota</taxon>
        <taxon>Gammaproteobacteria</taxon>
        <taxon>Enterobacterales</taxon>
        <taxon>Enterobacteriaceae</taxon>
        <taxon>Kosakonia</taxon>
    </lineage>
</organism>
<dbReference type="Proteomes" id="UP000198760">
    <property type="component" value="Unassembled WGS sequence"/>
</dbReference>
<dbReference type="RefSeq" id="WP_072439133.1">
    <property type="nucleotide sequence ID" value="NZ_CABVLS010000011.1"/>
</dbReference>
<dbReference type="AlphaFoldDB" id="A0AAX2EQL2"/>
<dbReference type="EMBL" id="FOYJ01000003">
    <property type="protein sequence ID" value="SFR07721.1"/>
    <property type="molecule type" value="Genomic_DNA"/>
</dbReference>
<proteinExistence type="predicted"/>
<evidence type="ECO:0000313" key="4">
    <source>
        <dbReference type="Proteomes" id="UP000199173"/>
    </source>
</evidence>
<accession>A0AAX2EQL2</accession>
<dbReference type="Pfam" id="PF05973">
    <property type="entry name" value="Gp49"/>
    <property type="match status" value="1"/>
</dbReference>
<gene>
    <name evidence="2" type="ORF">SAMN03159428_01667</name>
    <name evidence="1" type="ORF">SAMN03159514_01673</name>
</gene>
<evidence type="ECO:0000313" key="1">
    <source>
        <dbReference type="EMBL" id="SFR07721.1"/>
    </source>
</evidence>
<evidence type="ECO:0008006" key="5">
    <source>
        <dbReference type="Google" id="ProtNLM"/>
    </source>
</evidence>
<keyword evidence="3" id="KW-1185">Reference proteome</keyword>
<dbReference type="EMBL" id="FPAV01000003">
    <property type="protein sequence ID" value="SFT69073.1"/>
    <property type="molecule type" value="Genomic_DNA"/>
</dbReference>
<protein>
    <recommendedName>
        <fullName evidence="5">Type II toxin-antitoxin system RelE/ParE family toxin</fullName>
    </recommendedName>
</protein>
<name>A0AAX2EQL2_9ENTR</name>
<dbReference type="InterPro" id="IPR009241">
    <property type="entry name" value="HigB-like"/>
</dbReference>
<reference evidence="3 4" key="1">
    <citation type="submission" date="2016-10" db="EMBL/GenBank/DDBJ databases">
        <authorList>
            <person name="Varghese N."/>
            <person name="Submissions S."/>
        </authorList>
    </citation>
    <scope>NUCLEOTIDE SEQUENCE [LARGE SCALE GENOMIC DNA]</scope>
    <source>
        <strain evidence="2 3">NFIX06</strain>
        <strain evidence="1 4">NFIX08</strain>
    </source>
</reference>